<feature type="compositionally biased region" description="Acidic residues" evidence="1">
    <location>
        <begin position="46"/>
        <end position="67"/>
    </location>
</feature>
<gene>
    <name evidence="2" type="ORF">H0235_014325</name>
</gene>
<reference evidence="2" key="1">
    <citation type="journal article" date="2020" name="G3 (Bethesda)">
        <title>High-Quality Assemblies for Three Invasive Social Wasps from the &lt;i&gt;Vespula&lt;/i&gt; Genus.</title>
        <authorList>
            <person name="Harrop T.W.R."/>
            <person name="Guhlin J."/>
            <person name="McLaughlin G.M."/>
            <person name="Permina E."/>
            <person name="Stockwell P."/>
            <person name="Gilligan J."/>
            <person name="Le Lec M.F."/>
            <person name="Gruber M.A.M."/>
            <person name="Quinn O."/>
            <person name="Lovegrove M."/>
            <person name="Duncan E.J."/>
            <person name="Remnant E.J."/>
            <person name="Van Eeckhoven J."/>
            <person name="Graham B."/>
            <person name="Knapp R.A."/>
            <person name="Langford K.W."/>
            <person name="Kronenberg Z."/>
            <person name="Press M.O."/>
            <person name="Eacker S.M."/>
            <person name="Wilson-Rankin E.E."/>
            <person name="Purcell J."/>
            <person name="Lester P.J."/>
            <person name="Dearden P.K."/>
        </authorList>
    </citation>
    <scope>NUCLEOTIDE SEQUENCE</scope>
    <source>
        <strain evidence="2">Volc-1</strain>
    </source>
</reference>
<keyword evidence="3" id="KW-1185">Reference proteome</keyword>
<evidence type="ECO:0000313" key="3">
    <source>
        <dbReference type="Proteomes" id="UP000600918"/>
    </source>
</evidence>
<evidence type="ECO:0000313" key="2">
    <source>
        <dbReference type="EMBL" id="KAF7406669.1"/>
    </source>
</evidence>
<proteinExistence type="predicted"/>
<dbReference type="Proteomes" id="UP000600918">
    <property type="component" value="Unassembled WGS sequence"/>
</dbReference>
<organism evidence="2 3">
    <name type="scientific">Vespula pensylvanica</name>
    <name type="common">Western yellow jacket</name>
    <name type="synonym">Wasp</name>
    <dbReference type="NCBI Taxonomy" id="30213"/>
    <lineage>
        <taxon>Eukaryota</taxon>
        <taxon>Metazoa</taxon>
        <taxon>Ecdysozoa</taxon>
        <taxon>Arthropoda</taxon>
        <taxon>Hexapoda</taxon>
        <taxon>Insecta</taxon>
        <taxon>Pterygota</taxon>
        <taxon>Neoptera</taxon>
        <taxon>Endopterygota</taxon>
        <taxon>Hymenoptera</taxon>
        <taxon>Apocrita</taxon>
        <taxon>Aculeata</taxon>
        <taxon>Vespoidea</taxon>
        <taxon>Vespidae</taxon>
        <taxon>Vespinae</taxon>
        <taxon>Vespula</taxon>
    </lineage>
</organism>
<comment type="caution">
    <text evidence="2">The sequence shown here is derived from an EMBL/GenBank/DDBJ whole genome shotgun (WGS) entry which is preliminary data.</text>
</comment>
<name>A0A834NG21_VESPE</name>
<evidence type="ECO:0000256" key="1">
    <source>
        <dbReference type="SAM" id="MobiDB-lite"/>
    </source>
</evidence>
<dbReference type="AlphaFoldDB" id="A0A834NG21"/>
<sequence>MTNSLPDGTITGLVKSRWQRSSKQVGIDSDGKGNVAAGRARWGKEEVEEEDEEEDEEEEEEEEVENEIELRKALGRSWPLPALDMPFSFRPAILFRNNARVDRLLLATREISNWSWTDLLYFAPSTFIILDESWSKGVLTVGKVFDISDESNPYLTREAPSIDVETVRKQ</sequence>
<accession>A0A834NG21</accession>
<feature type="region of interest" description="Disordered" evidence="1">
    <location>
        <begin position="1"/>
        <end position="68"/>
    </location>
</feature>
<dbReference type="EMBL" id="JACSDY010000015">
    <property type="protein sequence ID" value="KAF7406669.1"/>
    <property type="molecule type" value="Genomic_DNA"/>
</dbReference>
<protein>
    <submittedName>
        <fullName evidence="2">Uncharacterized protein</fullName>
    </submittedName>
</protein>